<keyword evidence="2" id="KW-1185">Reference proteome</keyword>
<comment type="caution">
    <text evidence="1">The sequence shown here is derived from an EMBL/GenBank/DDBJ whole genome shotgun (WGS) entry which is preliminary data.</text>
</comment>
<dbReference type="Pfam" id="PF06258">
    <property type="entry name" value="Mito_fiss_Elm1"/>
    <property type="match status" value="1"/>
</dbReference>
<dbReference type="EMBL" id="JAWIIJ010000012">
    <property type="protein sequence ID" value="MDV2080231.1"/>
    <property type="molecule type" value="Genomic_DNA"/>
</dbReference>
<reference evidence="1 2" key="1">
    <citation type="submission" date="2023-10" db="EMBL/GenBank/DDBJ databases">
        <title>Characteristics and mechanism of a salt-tolerant marine origin heterotrophic nitrifying- aerobic denitrifying bacteria Marinobacter xestospongiae HN1.</title>
        <authorList>
            <person name="Qi R."/>
        </authorList>
    </citation>
    <scope>NUCLEOTIDE SEQUENCE [LARGE SCALE GENOMIC DNA]</scope>
    <source>
        <strain evidence="1 2">HN1</strain>
    </source>
</reference>
<gene>
    <name evidence="1" type="ORF">RYS15_16205</name>
</gene>
<dbReference type="InterPro" id="IPR009367">
    <property type="entry name" value="Elm1-like"/>
</dbReference>
<dbReference type="SUPFAM" id="SSF53756">
    <property type="entry name" value="UDP-Glycosyltransferase/glycogen phosphorylase"/>
    <property type="match status" value="1"/>
</dbReference>
<sequence>MTTAANAKTPVVWLLTDGKPGHRNQLRGLASRLQVLLGASLYWLPAPEIAVSYWQALRARAPDIDAPSPHLILAAGSGTHRLLLALRRQPGCRTVVLMKPAFPRRWVDAMILPQHDRVPASKRVFTTLGALNAITPLGQLTGKPEALLLIGGPSKHFVWDSDTILEQVRTLIQRYPDWRWTLANSRRTPAPLSHALNALEDVHITWVDHQQTDAGWVPQQLARSRAVWVTPDSNSMVFEALTAGLPTGLFSLPAKPGSRLAAGLGALVTDGYVTLWDQQATLMSSSPRRPPPLWEADRAARWLIQEVLGSQL</sequence>
<protein>
    <submittedName>
        <fullName evidence="1">Mitochondrial fission ELM1 family protein</fullName>
    </submittedName>
</protein>
<dbReference type="RefSeq" id="WP_316974667.1">
    <property type="nucleotide sequence ID" value="NZ_JAWIIJ010000012.1"/>
</dbReference>
<evidence type="ECO:0000313" key="2">
    <source>
        <dbReference type="Proteomes" id="UP001269819"/>
    </source>
</evidence>
<organism evidence="1 2">
    <name type="scientific">Marinobacter xestospongiae</name>
    <dbReference type="NCBI Taxonomy" id="994319"/>
    <lineage>
        <taxon>Bacteria</taxon>
        <taxon>Pseudomonadati</taxon>
        <taxon>Pseudomonadota</taxon>
        <taxon>Gammaproteobacteria</taxon>
        <taxon>Pseudomonadales</taxon>
        <taxon>Marinobacteraceae</taxon>
        <taxon>Marinobacter</taxon>
    </lineage>
</organism>
<name>A0ABU3W141_9GAMM</name>
<proteinExistence type="predicted"/>
<evidence type="ECO:0000313" key="1">
    <source>
        <dbReference type="EMBL" id="MDV2080231.1"/>
    </source>
</evidence>
<accession>A0ABU3W141</accession>
<dbReference type="Proteomes" id="UP001269819">
    <property type="component" value="Unassembled WGS sequence"/>
</dbReference>